<proteinExistence type="predicted"/>
<name>A0A8S9U4A3_PHYIN</name>
<evidence type="ECO:0000313" key="1">
    <source>
        <dbReference type="EMBL" id="KAF4134197.1"/>
    </source>
</evidence>
<evidence type="ECO:0000313" key="3">
    <source>
        <dbReference type="Proteomes" id="UP000704712"/>
    </source>
</evidence>
<dbReference type="Proteomes" id="UP000704712">
    <property type="component" value="Unassembled WGS sequence"/>
</dbReference>
<evidence type="ECO:0000313" key="2">
    <source>
        <dbReference type="EMBL" id="KAF4134921.1"/>
    </source>
</evidence>
<comment type="caution">
    <text evidence="1">The sequence shown here is derived from an EMBL/GenBank/DDBJ whole genome shotgun (WGS) entry which is preliminary data.</text>
</comment>
<organism evidence="1 3">
    <name type="scientific">Phytophthora infestans</name>
    <name type="common">Potato late blight agent</name>
    <name type="synonym">Botrytis infestans</name>
    <dbReference type="NCBI Taxonomy" id="4787"/>
    <lineage>
        <taxon>Eukaryota</taxon>
        <taxon>Sar</taxon>
        <taxon>Stramenopiles</taxon>
        <taxon>Oomycota</taxon>
        <taxon>Peronosporomycetes</taxon>
        <taxon>Peronosporales</taxon>
        <taxon>Peronosporaceae</taxon>
        <taxon>Phytophthora</taxon>
    </lineage>
</organism>
<sequence>MSYMVEKDNSYAVIYWYTVSSPAQFQGVFRIGPPIAIYNCQFGNEFAMAEASARNHHGAISVLNVQKLQELVETYQAPQQQAQCCPDDETRAKGK</sequence>
<accession>A0A8S9U4A3</accession>
<reference evidence="1" key="1">
    <citation type="submission" date="2020-03" db="EMBL/GenBank/DDBJ databases">
        <title>Hybrid Assembly of Korean Phytophthora infestans isolates.</title>
        <authorList>
            <person name="Prokchorchik M."/>
            <person name="Lee Y."/>
            <person name="Seo J."/>
            <person name="Cho J.-H."/>
            <person name="Park Y.-E."/>
            <person name="Jang D.-C."/>
            <person name="Im J.-S."/>
            <person name="Choi J.-G."/>
            <person name="Park H.-J."/>
            <person name="Lee G.-B."/>
            <person name="Lee Y.-G."/>
            <person name="Hong S.-Y."/>
            <person name="Cho K."/>
            <person name="Sohn K.H."/>
        </authorList>
    </citation>
    <scope>NUCLEOTIDE SEQUENCE</scope>
    <source>
        <strain evidence="1">KR_2_A2</strain>
    </source>
</reference>
<dbReference type="EMBL" id="JAACNO010002331">
    <property type="protein sequence ID" value="KAF4134197.1"/>
    <property type="molecule type" value="Genomic_DNA"/>
</dbReference>
<protein>
    <submittedName>
        <fullName evidence="1">Uncharacterized protein</fullName>
    </submittedName>
</protein>
<dbReference type="AlphaFoldDB" id="A0A8S9U4A3"/>
<gene>
    <name evidence="2" type="ORF">GN958_ATG15901</name>
    <name evidence="1" type="ORF">GN958_ATG16578</name>
</gene>
<dbReference type="EMBL" id="JAACNO010002246">
    <property type="protein sequence ID" value="KAF4134921.1"/>
    <property type="molecule type" value="Genomic_DNA"/>
</dbReference>